<gene>
    <name evidence="1" type="ORF">H9817_07085</name>
</gene>
<reference evidence="1" key="2">
    <citation type="submission" date="2021-04" db="EMBL/GenBank/DDBJ databases">
        <authorList>
            <person name="Gilroy R."/>
        </authorList>
    </citation>
    <scope>NUCLEOTIDE SEQUENCE</scope>
    <source>
        <strain evidence="1">ChiGjej1B1-13045</strain>
    </source>
</reference>
<dbReference type="AlphaFoldDB" id="A0A9D2DAV6"/>
<dbReference type="Proteomes" id="UP000824017">
    <property type="component" value="Unassembled WGS sequence"/>
</dbReference>
<sequence>MEKVWRKPETQVQWFVPNEYVAACVTGQIVCAIPGHSPYECNDGTTTRNFNFYPSRWDGLKINSDGLDHGLCGTSATISFSDTDGSGSGFEVVNGSIDYDRPIWNINGYELSPGDYPVTWNSTDGANKYNHYGILHITATGNNANHS</sequence>
<comment type="caution">
    <text evidence="1">The sequence shown here is derived from an EMBL/GenBank/DDBJ whole genome shotgun (WGS) entry which is preliminary data.</text>
</comment>
<evidence type="ECO:0000313" key="2">
    <source>
        <dbReference type="Proteomes" id="UP000824017"/>
    </source>
</evidence>
<accession>A0A9D2DAV6</accession>
<protein>
    <submittedName>
        <fullName evidence="1">Uncharacterized protein</fullName>
    </submittedName>
</protein>
<organism evidence="1 2">
    <name type="scientific">Candidatus Mediterraneibacter stercorigallinarum</name>
    <dbReference type="NCBI Taxonomy" id="2838686"/>
    <lineage>
        <taxon>Bacteria</taxon>
        <taxon>Bacillati</taxon>
        <taxon>Bacillota</taxon>
        <taxon>Clostridia</taxon>
        <taxon>Lachnospirales</taxon>
        <taxon>Lachnospiraceae</taxon>
        <taxon>Mediterraneibacter</taxon>
    </lineage>
</organism>
<proteinExistence type="predicted"/>
<dbReference type="EMBL" id="DXCD01000184">
    <property type="protein sequence ID" value="HIZ13671.1"/>
    <property type="molecule type" value="Genomic_DNA"/>
</dbReference>
<name>A0A9D2DAV6_9FIRM</name>
<evidence type="ECO:0000313" key="1">
    <source>
        <dbReference type="EMBL" id="HIZ13671.1"/>
    </source>
</evidence>
<reference evidence="1" key="1">
    <citation type="journal article" date="2021" name="PeerJ">
        <title>Extensive microbial diversity within the chicken gut microbiome revealed by metagenomics and culture.</title>
        <authorList>
            <person name="Gilroy R."/>
            <person name="Ravi A."/>
            <person name="Getino M."/>
            <person name="Pursley I."/>
            <person name="Horton D.L."/>
            <person name="Alikhan N.F."/>
            <person name="Baker D."/>
            <person name="Gharbi K."/>
            <person name="Hall N."/>
            <person name="Watson M."/>
            <person name="Adriaenssens E.M."/>
            <person name="Foster-Nyarko E."/>
            <person name="Jarju S."/>
            <person name="Secka A."/>
            <person name="Antonio M."/>
            <person name="Oren A."/>
            <person name="Chaudhuri R.R."/>
            <person name="La Ragione R."/>
            <person name="Hildebrand F."/>
            <person name="Pallen M.J."/>
        </authorList>
    </citation>
    <scope>NUCLEOTIDE SEQUENCE</scope>
    <source>
        <strain evidence="1">ChiGjej1B1-13045</strain>
    </source>
</reference>